<feature type="transmembrane region" description="Helical" evidence="5">
    <location>
        <begin position="675"/>
        <end position="693"/>
    </location>
</feature>
<keyword evidence="10" id="KW-1185">Reference proteome</keyword>
<gene>
    <name evidence="9" type="ORF">ASPCAL08544</name>
</gene>
<evidence type="ECO:0008006" key="11">
    <source>
        <dbReference type="Google" id="ProtNLM"/>
    </source>
</evidence>
<organism evidence="9 10">
    <name type="scientific">Aspergillus calidoustus</name>
    <dbReference type="NCBI Taxonomy" id="454130"/>
    <lineage>
        <taxon>Eukaryota</taxon>
        <taxon>Fungi</taxon>
        <taxon>Dikarya</taxon>
        <taxon>Ascomycota</taxon>
        <taxon>Pezizomycotina</taxon>
        <taxon>Eurotiomycetes</taxon>
        <taxon>Eurotiomycetidae</taxon>
        <taxon>Eurotiales</taxon>
        <taxon>Aspergillaceae</taxon>
        <taxon>Aspergillus</taxon>
        <taxon>Aspergillus subgen. Nidulantes</taxon>
    </lineage>
</organism>
<dbReference type="AlphaFoldDB" id="A0A0U5GSC0"/>
<keyword evidence="3 5" id="KW-1133">Transmembrane helix</keyword>
<feature type="domain" description="DUF2421" evidence="6">
    <location>
        <begin position="755"/>
        <end position="976"/>
    </location>
</feature>
<dbReference type="PANTHER" id="PTHR37994">
    <property type="entry name" value="ARAE_2_N DOMAIN-CONTAINING PROTEIN-RELATED"/>
    <property type="match status" value="1"/>
</dbReference>
<feature type="transmembrane region" description="Helical" evidence="5">
    <location>
        <begin position="592"/>
        <end position="618"/>
    </location>
</feature>
<dbReference type="Pfam" id="PF10337">
    <property type="entry name" value="ArAE_2_N"/>
    <property type="match status" value="1"/>
</dbReference>
<dbReference type="EMBL" id="CDMC01000006">
    <property type="protein sequence ID" value="CEN61898.1"/>
    <property type="molecule type" value="Genomic_DNA"/>
</dbReference>
<dbReference type="STRING" id="454130.A0A0U5GSC0"/>
<evidence type="ECO:0000259" key="8">
    <source>
        <dbReference type="Pfam" id="PF13515"/>
    </source>
</evidence>
<feature type="transmembrane region" description="Helical" evidence="5">
    <location>
        <begin position="639"/>
        <end position="663"/>
    </location>
</feature>
<dbReference type="InterPro" id="IPR018820">
    <property type="entry name" value="BRE4-related_DUF2421"/>
</dbReference>
<dbReference type="InterPro" id="IPR049453">
    <property type="entry name" value="Memb_transporter_dom"/>
</dbReference>
<feature type="transmembrane region" description="Helical" evidence="5">
    <location>
        <begin position="737"/>
        <end position="754"/>
    </location>
</feature>
<dbReference type="PANTHER" id="PTHR37994:SF3">
    <property type="entry name" value="ER TRANSPORTER 6TM N-TERMINAL DOMAIN-CONTAINING PROTEIN"/>
    <property type="match status" value="1"/>
</dbReference>
<evidence type="ECO:0000313" key="10">
    <source>
        <dbReference type="Proteomes" id="UP000054771"/>
    </source>
</evidence>
<evidence type="ECO:0000256" key="2">
    <source>
        <dbReference type="ARBA" id="ARBA00022692"/>
    </source>
</evidence>
<evidence type="ECO:0000256" key="5">
    <source>
        <dbReference type="SAM" id="Phobius"/>
    </source>
</evidence>
<dbReference type="OMA" id="WIGHEDS"/>
<evidence type="ECO:0000256" key="4">
    <source>
        <dbReference type="ARBA" id="ARBA00023136"/>
    </source>
</evidence>
<dbReference type="Proteomes" id="UP000054771">
    <property type="component" value="Unassembled WGS sequence"/>
</dbReference>
<feature type="domain" description="Putative ER transporter 6TM N-terminal" evidence="7">
    <location>
        <begin position="14"/>
        <end position="450"/>
    </location>
</feature>
<feature type="transmembrane region" description="Helical" evidence="5">
    <location>
        <begin position="206"/>
        <end position="225"/>
    </location>
</feature>
<feature type="transmembrane region" description="Helical" evidence="5">
    <location>
        <begin position="700"/>
        <end position="717"/>
    </location>
</feature>
<name>A0A0U5GSC0_ASPCI</name>
<comment type="subcellular location">
    <subcellularLocation>
        <location evidence="1">Membrane</location>
        <topology evidence="1">Multi-pass membrane protein</topology>
    </subcellularLocation>
</comment>
<keyword evidence="4 5" id="KW-0472">Membrane</keyword>
<dbReference type="Pfam" id="PF10334">
    <property type="entry name" value="BRE4"/>
    <property type="match status" value="1"/>
</dbReference>
<keyword evidence="2 5" id="KW-0812">Transmembrane</keyword>
<feature type="domain" description="Integral membrane bound transporter" evidence="8">
    <location>
        <begin position="616"/>
        <end position="750"/>
    </location>
</feature>
<sequence>MAGLGTTQKFKRQLPPFLDHSSPRELKTLFRCWVAAWVACILMFIQPVLSDFGADVFFACVVLFIIPPSGGLFEYILGAISIFVGICLAWAWGVITLKAALAARPDAQAQALLMSMQEAISIQAQNTGESPSIISQRLIFDGWMLDTRVTIIIYCMLCPFVYFMARLRADNPKATLTFVFATIITGSFLCFGPLLPSFSGTLPLPLVKPAAVGVGLGLACTILFFPQSAVGITLEGISDVIEDLKPLLPSFTNPDIEYLGKCQAKVVNTYQKLEPSFAFLPLDFSIGCWGADVVQAFHEPIQKLVIAVLALSDFHRSGIQNDTQIKELRAQLVDSGDGRSHEKKIDDKSAREVGAHQRAQFAAIVNALYEEDSSFFDELAPKLRETALTAVEGCLEGLTVIQESLQFVGRQHWYHTASSTEHDQVSQRIQIVLINLRETRITFLRHMTERLEETYGPSLGGDEGPKHNLSGVIIAIGFQEHMVNVLTSMELLLQQVFKHFSIASQVRPWWPTSIKYAVTWALEKRAKAPTMRSGATSGTPDQPKQTRAIITATQEGKKVLQARHGYRPRARNPIGKAVIGLYHWLTCNAGLYALRMVIITIAVSITAVLPSTAGFFYREKGLWALITAQLGLGIDMPDFTFSTFGPAAGTLAGGILGLLGWYIGSGGGPGNPYGLSAVCAAFLPILLWVRLYVPPYHIPGGTLVAVTFLLVIIYSYVDTHNPTYGDPGVGYNVFWRRVLLILIGSGAATIVQIFPRPPSATRQVCKSLSRSIRTLSDYYALLLSSWSEPNPDQCAQALGEPIWMGLTQSLHTLADPISNLRFELSSSRFDSTSLKQIKQICHVINNNLASLLKASATLPPPYRDQLAHMSGMLDQRCIGEIMAVLGIAEQAIRTGDAPPEMLPTPLVRRALEFQFGPSRPSHNRQTGRGGNVLVSAEMLKDKDYCQLCVALAAYIRFLAAVDELVLLIKGVLGEAHLVAEALADLV</sequence>
<evidence type="ECO:0000259" key="7">
    <source>
        <dbReference type="Pfam" id="PF10337"/>
    </source>
</evidence>
<evidence type="ECO:0000313" key="9">
    <source>
        <dbReference type="EMBL" id="CEN61898.1"/>
    </source>
</evidence>
<accession>A0A0U5GSC0</accession>
<feature type="transmembrane region" description="Helical" evidence="5">
    <location>
        <begin position="145"/>
        <end position="164"/>
    </location>
</feature>
<proteinExistence type="predicted"/>
<evidence type="ECO:0000259" key="6">
    <source>
        <dbReference type="Pfam" id="PF10334"/>
    </source>
</evidence>
<feature type="transmembrane region" description="Helical" evidence="5">
    <location>
        <begin position="75"/>
        <end position="95"/>
    </location>
</feature>
<dbReference type="OrthoDB" id="2274698at2759"/>
<feature type="transmembrane region" description="Helical" evidence="5">
    <location>
        <begin position="28"/>
        <end position="45"/>
    </location>
</feature>
<protein>
    <recommendedName>
        <fullName evidence="11">ER transporter 6TM N-terminal domain-containing protein</fullName>
    </recommendedName>
</protein>
<feature type="transmembrane region" description="Helical" evidence="5">
    <location>
        <begin position="176"/>
        <end position="194"/>
    </location>
</feature>
<evidence type="ECO:0000256" key="1">
    <source>
        <dbReference type="ARBA" id="ARBA00004141"/>
    </source>
</evidence>
<evidence type="ECO:0000256" key="3">
    <source>
        <dbReference type="ARBA" id="ARBA00022989"/>
    </source>
</evidence>
<dbReference type="InterPro" id="IPR018823">
    <property type="entry name" value="ArAE_2_N"/>
</dbReference>
<feature type="transmembrane region" description="Helical" evidence="5">
    <location>
        <begin position="52"/>
        <end position="69"/>
    </location>
</feature>
<dbReference type="GO" id="GO:0016020">
    <property type="term" value="C:membrane"/>
    <property type="evidence" value="ECO:0007669"/>
    <property type="project" value="UniProtKB-SubCell"/>
</dbReference>
<dbReference type="Pfam" id="PF13515">
    <property type="entry name" value="FUSC_2"/>
    <property type="match status" value="1"/>
</dbReference>
<reference evidence="10" key="1">
    <citation type="journal article" date="2016" name="Genome Announc.">
        <title>Draft genome sequences of fungus Aspergillus calidoustus.</title>
        <authorList>
            <person name="Horn F."/>
            <person name="Linde J."/>
            <person name="Mattern D.J."/>
            <person name="Walther G."/>
            <person name="Guthke R."/>
            <person name="Scherlach K."/>
            <person name="Martin K."/>
            <person name="Brakhage A.A."/>
            <person name="Petzke L."/>
            <person name="Valiante V."/>
        </authorList>
    </citation>
    <scope>NUCLEOTIDE SEQUENCE [LARGE SCALE GENOMIC DNA]</scope>
    <source>
        <strain evidence="10">SF006504</strain>
    </source>
</reference>